<evidence type="ECO:0000256" key="7">
    <source>
        <dbReference type="PROSITE-ProRule" id="PRU01360"/>
    </source>
</evidence>
<comment type="similarity">
    <text evidence="7">Belongs to the TonB-dependent receptor family.</text>
</comment>
<keyword evidence="5 7" id="KW-0472">Membrane</keyword>
<dbReference type="SUPFAM" id="SSF56935">
    <property type="entry name" value="Porins"/>
    <property type="match status" value="1"/>
</dbReference>
<reference evidence="10 11" key="1">
    <citation type="submission" date="2015-09" db="EMBL/GenBank/DDBJ databases">
        <authorList>
            <consortium name="Pathogen Informatics"/>
        </authorList>
    </citation>
    <scope>NUCLEOTIDE SEQUENCE [LARGE SCALE GENOMIC DNA]</scope>
    <source>
        <strain evidence="10 11">2789STDY5608840</strain>
    </source>
</reference>
<keyword evidence="8" id="KW-0732">Signal</keyword>
<keyword evidence="3 7" id="KW-1134">Transmembrane beta strand</keyword>
<keyword evidence="4 7" id="KW-0812">Transmembrane</keyword>
<evidence type="ECO:0000256" key="8">
    <source>
        <dbReference type="SAM" id="SignalP"/>
    </source>
</evidence>
<comment type="subcellular location">
    <subcellularLocation>
        <location evidence="1 7">Cell outer membrane</location>
        <topology evidence="1 7">Multi-pass membrane protein</topology>
    </subcellularLocation>
</comment>
<dbReference type="InterPro" id="IPR012910">
    <property type="entry name" value="Plug_dom"/>
</dbReference>
<dbReference type="EMBL" id="CYZH01000008">
    <property type="protein sequence ID" value="CUO36131.1"/>
    <property type="molecule type" value="Genomic_DNA"/>
</dbReference>
<feature type="signal peptide" evidence="8">
    <location>
        <begin position="1"/>
        <end position="36"/>
    </location>
</feature>
<evidence type="ECO:0000313" key="10">
    <source>
        <dbReference type="EMBL" id="CUO36131.1"/>
    </source>
</evidence>
<dbReference type="Gene3D" id="2.60.40.1120">
    <property type="entry name" value="Carboxypeptidase-like, regulatory domain"/>
    <property type="match status" value="1"/>
</dbReference>
<sequence length="1059" mass="117595">MRCNAFVEAWKNHHRRASMILGLSLLAAPLSYAVYAEDGVSNTMVQVVTQTKTVKGTIIDESGEPLIGVSIVVKGTSTGTITDFNGNFSIDLPAGRKELVISYIGYKEQTVTVTGNGPVNVKMVSDTQALDEVVVIGYGAVKKRDLTGAVASVKSEDITMNPGTNPMEALQGKVAGLDITRESGQAGSGVKMQLRGNRSLTASGNPMFIIDGMPGDYATLNPNDIESIEVLKDASSTAVYGSSGANGVVIITTKGGKEGKLTANFNAFFGINSWSTMPEVRQGETYMEGLRTAHKNAGTYVDDANMFTNPAYYEAYQNGKYIDWVDELLHTGTVQNYSLSVSGGTKNTKAYMSMNFSDENGQYNDDNYKLYSTNIRIDHTINKWFTTGISIQASYVHQNKPFAKIQDGMTAIPYGEIYDENGNVNPYPIEGDVGYLNLLMNNKSNWRNQSQNTKLYVNPYIKITPIKGLTWESRVNGTLTYSRSNSFQGDGSYNFYKAGGNVETDTNAKITQNRSYNYKWENIVTYNFNIAKIHEFTLTGVSTWNHNQTDNTEMTGTGIANNKYLWEGLEKAAVQKNSSSYTMSKGVGLVGRINYSLLGRYLLSASIRRDGSSRLAKDHKWSNFPAVSLGWRISDEKFMESTRNWLDNLKIRVGYGISGTASIDPYSSSSSLESGWLTLGGEKTQIYNLTKIIANPELTWERSKNTNIGIDASFLNNRINVTLDMYKTKTEGVIWKKSLPVVNGSYSSKEQYLTNINLCETKNKGLELALNTRNIETKNFQWTSALTFAYNKEEITKLTGTANDKVINGDYTYAVGSAINSFYHYKLDGIWQKGEEADAAVFGLKPGSIKINVPDMVRHTDTDGSVYYTKVNADGQEIRYDASNTYSVSADDYQVLGHNSPDWTMGFQNTLTYKDFDLSIYMYMRWGQMIKYSVLTDYDPTGLNNYPTYFNVWSETNPSNDFPAMDASIKDKLSYYPGFAALSYVDGSFFKIKNITLGYTMPDKLAKKLGLGKLRVYGTITNPFVIAKSHLLKDYDPEMNGGLNYPLTKQLVFGLNLSF</sequence>
<name>A0A174EEH5_9BACE</name>
<gene>
    <name evidence="10" type="ORF">ERS852397_01875</name>
</gene>
<dbReference type="Proteomes" id="UP000095517">
    <property type="component" value="Unassembled WGS sequence"/>
</dbReference>
<dbReference type="InterPro" id="IPR036942">
    <property type="entry name" value="Beta-barrel_TonB_sf"/>
</dbReference>
<dbReference type="Gene3D" id="2.40.170.20">
    <property type="entry name" value="TonB-dependent receptor, beta-barrel domain"/>
    <property type="match status" value="1"/>
</dbReference>
<dbReference type="FunFam" id="2.60.40.1120:FF:000003">
    <property type="entry name" value="Outer membrane protein Omp121"/>
    <property type="match status" value="1"/>
</dbReference>
<dbReference type="FunFam" id="2.170.130.10:FF:000009">
    <property type="entry name" value="SusC/RagA family TonB-linked outer membrane protein"/>
    <property type="match status" value="1"/>
</dbReference>
<dbReference type="InterPro" id="IPR023996">
    <property type="entry name" value="TonB-dep_OMP_SusC/RagA"/>
</dbReference>
<feature type="chain" id="PRO_5008020681" evidence="8">
    <location>
        <begin position="37"/>
        <end position="1059"/>
    </location>
</feature>
<keyword evidence="10" id="KW-0675">Receptor</keyword>
<dbReference type="NCBIfam" id="TIGR04057">
    <property type="entry name" value="SusC_RagA_signa"/>
    <property type="match status" value="1"/>
</dbReference>
<organism evidence="10 11">
    <name type="scientific">Bacteroides finegoldii</name>
    <dbReference type="NCBI Taxonomy" id="338188"/>
    <lineage>
        <taxon>Bacteria</taxon>
        <taxon>Pseudomonadati</taxon>
        <taxon>Bacteroidota</taxon>
        <taxon>Bacteroidia</taxon>
        <taxon>Bacteroidales</taxon>
        <taxon>Bacteroidaceae</taxon>
        <taxon>Bacteroides</taxon>
    </lineage>
</organism>
<keyword evidence="6 7" id="KW-0998">Cell outer membrane</keyword>
<dbReference type="PROSITE" id="PS52016">
    <property type="entry name" value="TONB_DEPENDENT_REC_3"/>
    <property type="match status" value="1"/>
</dbReference>
<evidence type="ECO:0000256" key="1">
    <source>
        <dbReference type="ARBA" id="ARBA00004571"/>
    </source>
</evidence>
<evidence type="ECO:0000256" key="5">
    <source>
        <dbReference type="ARBA" id="ARBA00023136"/>
    </source>
</evidence>
<feature type="domain" description="TonB-dependent receptor plug" evidence="9">
    <location>
        <begin position="142"/>
        <end position="248"/>
    </location>
</feature>
<dbReference type="STRING" id="338188.ERS852397_01875"/>
<evidence type="ECO:0000259" key="9">
    <source>
        <dbReference type="Pfam" id="PF07715"/>
    </source>
</evidence>
<proteinExistence type="inferred from homology"/>
<dbReference type="InterPro" id="IPR008969">
    <property type="entry name" value="CarboxyPept-like_regulatory"/>
</dbReference>
<dbReference type="NCBIfam" id="TIGR04056">
    <property type="entry name" value="OMP_RagA_SusC"/>
    <property type="match status" value="1"/>
</dbReference>
<dbReference type="InterPro" id="IPR039426">
    <property type="entry name" value="TonB-dep_rcpt-like"/>
</dbReference>
<protein>
    <submittedName>
        <fullName evidence="10">TonB-dependent receptor</fullName>
    </submittedName>
</protein>
<dbReference type="AlphaFoldDB" id="A0A174EEH5"/>
<evidence type="ECO:0000313" key="11">
    <source>
        <dbReference type="Proteomes" id="UP000095517"/>
    </source>
</evidence>
<evidence type="ECO:0000256" key="2">
    <source>
        <dbReference type="ARBA" id="ARBA00022448"/>
    </source>
</evidence>
<evidence type="ECO:0000256" key="4">
    <source>
        <dbReference type="ARBA" id="ARBA00022692"/>
    </source>
</evidence>
<accession>A0A174EEH5</accession>
<dbReference type="Gene3D" id="2.170.130.10">
    <property type="entry name" value="TonB-dependent receptor, plug domain"/>
    <property type="match status" value="1"/>
</dbReference>
<evidence type="ECO:0000256" key="6">
    <source>
        <dbReference type="ARBA" id="ARBA00023237"/>
    </source>
</evidence>
<dbReference type="InterPro" id="IPR023997">
    <property type="entry name" value="TonB-dep_OMP_SusC/RagA_CS"/>
</dbReference>
<dbReference type="Pfam" id="PF13715">
    <property type="entry name" value="CarbopepD_reg_2"/>
    <property type="match status" value="1"/>
</dbReference>
<dbReference type="SUPFAM" id="SSF49464">
    <property type="entry name" value="Carboxypeptidase regulatory domain-like"/>
    <property type="match status" value="1"/>
</dbReference>
<dbReference type="RefSeq" id="WP_022275527.1">
    <property type="nucleotide sequence ID" value="NZ_CABIXA010000008.1"/>
</dbReference>
<dbReference type="Pfam" id="PF07715">
    <property type="entry name" value="Plug"/>
    <property type="match status" value="1"/>
</dbReference>
<keyword evidence="2 7" id="KW-0813">Transport</keyword>
<evidence type="ECO:0000256" key="3">
    <source>
        <dbReference type="ARBA" id="ARBA00022452"/>
    </source>
</evidence>
<dbReference type="InterPro" id="IPR037066">
    <property type="entry name" value="Plug_dom_sf"/>
</dbReference>
<dbReference type="GO" id="GO:0009279">
    <property type="term" value="C:cell outer membrane"/>
    <property type="evidence" value="ECO:0007669"/>
    <property type="project" value="UniProtKB-SubCell"/>
</dbReference>